<proteinExistence type="predicted"/>
<comment type="caution">
    <text evidence="1">The sequence shown here is derived from an EMBL/GenBank/DDBJ whole genome shotgun (WGS) entry which is preliminary data.</text>
</comment>
<reference evidence="1 2" key="1">
    <citation type="journal article" date="2021" name="Nat. Commun.">
        <title>Genetic determinants of endophytism in the Arabidopsis root mycobiome.</title>
        <authorList>
            <person name="Mesny F."/>
            <person name="Miyauchi S."/>
            <person name="Thiergart T."/>
            <person name="Pickel B."/>
            <person name="Atanasova L."/>
            <person name="Karlsson M."/>
            <person name="Huettel B."/>
            <person name="Barry K.W."/>
            <person name="Haridas S."/>
            <person name="Chen C."/>
            <person name="Bauer D."/>
            <person name="Andreopoulos W."/>
            <person name="Pangilinan J."/>
            <person name="LaButti K."/>
            <person name="Riley R."/>
            <person name="Lipzen A."/>
            <person name="Clum A."/>
            <person name="Drula E."/>
            <person name="Henrissat B."/>
            <person name="Kohler A."/>
            <person name="Grigoriev I.V."/>
            <person name="Martin F.M."/>
            <person name="Hacquard S."/>
        </authorList>
    </citation>
    <scope>NUCLEOTIDE SEQUENCE [LARGE SCALE GENOMIC DNA]</scope>
    <source>
        <strain evidence="1 2">MPI-SDFR-AT-0079</strain>
    </source>
</reference>
<accession>A0ACB7P126</accession>
<gene>
    <name evidence="1" type="ORF">F5144DRAFT_366277</name>
</gene>
<protein>
    <submittedName>
        <fullName evidence="1">Uncharacterized protein</fullName>
    </submittedName>
</protein>
<evidence type="ECO:0000313" key="1">
    <source>
        <dbReference type="EMBL" id="KAH6623563.1"/>
    </source>
</evidence>
<keyword evidence="2" id="KW-1185">Reference proteome</keyword>
<evidence type="ECO:0000313" key="2">
    <source>
        <dbReference type="Proteomes" id="UP000724584"/>
    </source>
</evidence>
<sequence length="726" mass="77741">MRSKHKASKSGRGFQASPSTPGLESNGILVRHHSSFKPNKKNLQRKPGGRVVLAASEGERLVVLGSFGIKVREGEATFAGAILTPSDPVQWVHAPHCHAVAVLRTADDTVLELQPHPAAKGLRQLAALNPAFAKLWNENPQTTGSKSNSATTFQIIYTSQDVPKRVVLQELVSPAQWNKKLSGLAVAKRKGTPVIFLCGPKSSGKSTFGRLLTNRFMTDRAGSKNRPWSSVMVLDIDPGQPEYSPPGVISLSNITIPNLSPSFCHPTLTPAEGQLRAHAIASVTPGLDPAHYIECVLDLLTHYQRHPDPKPPLVVNTPGWVQGTGLDILSELIMAVHPTEVIYMSQDGPEETVNSLQEACTTTTPPTPFSTLPSQPSEASSTRTSLHFRTMQTMSYFHLHPPTQQPYPTWDPTPLSELRPWRVRYAGKDRGFLGILCYDHQPAPELLAEAINGTILALVKLENRAALGDLLPDTDTDTDVDADVHPNSSPSPSTSTQHTTHTSKPHHQPNPPSPNTAANRTQPPTQTEYRLPLLPNPQSRPLPPQHSHLLGLVLVRGVDTVRGELQLLAPRGVVDGIAGLFSGESGSGSGSGDGGSGGGSGWAGGETAAKGLVLVAGRFDTPTWAYGEDLYLREAGRVSMGGAGLEGGEDGDDVSEDGSEDGSEDEDDSDESEGGDGDDGGVERETGSGKSRRAVGEVPWVEMLHGSQRRAVGSKVWRVRRDLGRN</sequence>
<dbReference type="Proteomes" id="UP000724584">
    <property type="component" value="Unassembled WGS sequence"/>
</dbReference>
<name>A0ACB7P126_9PEZI</name>
<dbReference type="EMBL" id="JAGIZQ010000006">
    <property type="protein sequence ID" value="KAH6623563.1"/>
    <property type="molecule type" value="Genomic_DNA"/>
</dbReference>
<organism evidence="1 2">
    <name type="scientific">Chaetomium tenue</name>
    <dbReference type="NCBI Taxonomy" id="1854479"/>
    <lineage>
        <taxon>Eukaryota</taxon>
        <taxon>Fungi</taxon>
        <taxon>Dikarya</taxon>
        <taxon>Ascomycota</taxon>
        <taxon>Pezizomycotina</taxon>
        <taxon>Sordariomycetes</taxon>
        <taxon>Sordariomycetidae</taxon>
        <taxon>Sordariales</taxon>
        <taxon>Chaetomiaceae</taxon>
        <taxon>Chaetomium</taxon>
    </lineage>
</organism>